<evidence type="ECO:0000256" key="6">
    <source>
        <dbReference type="ARBA" id="ARBA00022989"/>
    </source>
</evidence>
<reference evidence="14" key="2">
    <citation type="submission" date="2023-11" db="UniProtKB">
        <authorList>
            <consortium name="WormBaseParasite"/>
        </authorList>
    </citation>
    <scope>IDENTIFICATION</scope>
</reference>
<evidence type="ECO:0000313" key="14">
    <source>
        <dbReference type="WBParaSite" id="TREG1_90720.1"/>
    </source>
</evidence>
<keyword evidence="7 10" id="KW-0472">Membrane</keyword>
<dbReference type="InterPro" id="IPR027054">
    <property type="entry name" value="ALG2"/>
</dbReference>
<dbReference type="Pfam" id="PF00534">
    <property type="entry name" value="Glycos_transf_1"/>
    <property type="match status" value="1"/>
</dbReference>
<feature type="domain" description="Glycosyltransferase subfamily 4-like N-terminal" evidence="12">
    <location>
        <begin position="14"/>
        <end position="173"/>
    </location>
</feature>
<feature type="domain" description="Glycosyl transferase family 1" evidence="11">
    <location>
        <begin position="229"/>
        <end position="410"/>
    </location>
</feature>
<keyword evidence="6 10" id="KW-1133">Transmembrane helix</keyword>
<dbReference type="GO" id="GO:0102704">
    <property type="term" value="F:GDP-Man:Man(2)GlcNAc(2)-PP-Dol alpha-1,6-mannosyltransferase activity"/>
    <property type="evidence" value="ECO:0007669"/>
    <property type="project" value="UniProtKB-UniRule"/>
</dbReference>
<feature type="transmembrane region" description="Helical" evidence="10">
    <location>
        <begin position="69"/>
        <end position="91"/>
    </location>
</feature>
<dbReference type="PANTHER" id="PTHR45918:SF1">
    <property type="entry name" value="ALPHA-1,3_1,6-MANNOSYLTRANSFERASE ALG2"/>
    <property type="match status" value="1"/>
</dbReference>
<dbReference type="EC" id="2.4.1.132" evidence="10"/>
<evidence type="ECO:0000256" key="4">
    <source>
        <dbReference type="ARBA" id="ARBA00022692"/>
    </source>
</evidence>
<comment type="pathway">
    <text evidence="1 10">Protein modification; protein glycosylation.</text>
</comment>
<evidence type="ECO:0000313" key="13">
    <source>
        <dbReference type="Proteomes" id="UP000050795"/>
    </source>
</evidence>
<evidence type="ECO:0000256" key="5">
    <source>
        <dbReference type="ARBA" id="ARBA00022824"/>
    </source>
</evidence>
<dbReference type="PANTHER" id="PTHR45918">
    <property type="entry name" value="ALPHA-1,3/1,6-MANNOSYLTRANSFERASE ALG2"/>
    <property type="match status" value="1"/>
</dbReference>
<name>A0AA85KHL3_TRIRE</name>
<dbReference type="Pfam" id="PF13439">
    <property type="entry name" value="Glyco_transf_4"/>
    <property type="match status" value="1"/>
</dbReference>
<keyword evidence="4 10" id="KW-0812">Transmembrane</keyword>
<organism evidence="13 14">
    <name type="scientific">Trichobilharzia regenti</name>
    <name type="common">Nasal bird schistosome</name>
    <dbReference type="NCBI Taxonomy" id="157069"/>
    <lineage>
        <taxon>Eukaryota</taxon>
        <taxon>Metazoa</taxon>
        <taxon>Spiralia</taxon>
        <taxon>Lophotrochozoa</taxon>
        <taxon>Platyhelminthes</taxon>
        <taxon>Trematoda</taxon>
        <taxon>Digenea</taxon>
        <taxon>Strigeidida</taxon>
        <taxon>Schistosomatoidea</taxon>
        <taxon>Schistosomatidae</taxon>
        <taxon>Trichobilharzia</taxon>
    </lineage>
</organism>
<dbReference type="Proteomes" id="UP000050795">
    <property type="component" value="Unassembled WGS sequence"/>
</dbReference>
<comment type="similarity">
    <text evidence="10">Belongs to the glycosyltransferase group 1 family.</text>
</comment>
<evidence type="ECO:0000259" key="11">
    <source>
        <dbReference type="Pfam" id="PF00534"/>
    </source>
</evidence>
<evidence type="ECO:0000256" key="9">
    <source>
        <dbReference type="ARBA" id="ARBA00045104"/>
    </source>
</evidence>
<reference evidence="13" key="1">
    <citation type="submission" date="2022-06" db="EMBL/GenBank/DDBJ databases">
        <authorList>
            <person name="Berger JAMES D."/>
            <person name="Berger JAMES D."/>
        </authorList>
    </citation>
    <scope>NUCLEOTIDE SEQUENCE [LARGE SCALE GENOMIC DNA]</scope>
</reference>
<keyword evidence="2 10" id="KW-0328">Glycosyltransferase</keyword>
<dbReference type="GO" id="GO:0004378">
    <property type="term" value="F:GDP-Man:Man(1)GlcNAc(2)-PP-Dol alpha-1,3-mannosyltransferase activity"/>
    <property type="evidence" value="ECO:0007669"/>
    <property type="project" value="UniProtKB-UniRule"/>
</dbReference>
<sequence>MSKHIVFLHPDLGIGGAERLIVDSAVALESCGYDITIITNHHDPNHCFEETQRSSLNITVVGDWFPRSIFGYMMALCAYIRILIATIYLILFYEKKADITFVDQISAPVILLRAFGYRTIFYCHFPDMLLTKKGSFLKKLYRMPIDYIEQVSTGMADVILVNSKFTSSVFKETFTSLDHVHPRILYPIANAKSLRLPVIAKSKDKLTAKYEYRKMLPTAAGEAEIIPEKAKVVFLSINRYERKKNLSLALYSLEYLFTHWDQLVDPSVELKRENIHLIIAGGYDYRVVENVEHYKELVNLAETLKISDRVTFMCSCSSEMKPLLIASSDAVIYTPDKEHFGIVPIEAMLLSRAVIALNSGGPKETILHEHSGYLCTVEPTDQLPEIMATYLSKFINDPQLADRMGEAGCKRVGEKFSSASFKQELQSIVSDLTK</sequence>
<evidence type="ECO:0000256" key="3">
    <source>
        <dbReference type="ARBA" id="ARBA00022679"/>
    </source>
</evidence>
<keyword evidence="3 10" id="KW-0808">Transferase</keyword>
<evidence type="ECO:0000256" key="7">
    <source>
        <dbReference type="ARBA" id="ARBA00023136"/>
    </source>
</evidence>
<keyword evidence="13" id="KW-1185">Reference proteome</keyword>
<dbReference type="InterPro" id="IPR001296">
    <property type="entry name" value="Glyco_trans_1"/>
</dbReference>
<evidence type="ECO:0000256" key="2">
    <source>
        <dbReference type="ARBA" id="ARBA00022676"/>
    </source>
</evidence>
<comment type="catalytic activity">
    <reaction evidence="9 10">
        <text>an alpha-D-Man-(1-&gt;3)-beta-D-Man-(1-&gt;4)-beta-D-GlcNAc-(1-&gt;4)-alpha-D-GlcNAc-diphospho-di-trans,poly-cis-dolichol + GDP-alpha-D-mannose = an alpha-D-Man-(1-&gt;3)-[alpha-D-Man-(1-&gt;6)]-beta-D-Man-(1-&gt;4)-beta-D-GlcNAc-(1-&gt;4)-alpha-D-GlcNAc-diphospho-di-trans,poly-cis-dolichol + GDP + H(+)</text>
        <dbReference type="Rhea" id="RHEA:29519"/>
        <dbReference type="Rhea" id="RHEA-COMP:19513"/>
        <dbReference type="Rhea" id="RHEA-COMP:19515"/>
        <dbReference type="ChEBI" id="CHEBI:15378"/>
        <dbReference type="ChEBI" id="CHEBI:57527"/>
        <dbReference type="ChEBI" id="CHEBI:58189"/>
        <dbReference type="ChEBI" id="CHEBI:132510"/>
        <dbReference type="ChEBI" id="CHEBI:132511"/>
        <dbReference type="EC" id="2.4.1.257"/>
    </reaction>
    <physiologicalReaction direction="left-to-right" evidence="9 10">
        <dbReference type="Rhea" id="RHEA:29520"/>
    </physiologicalReaction>
</comment>
<evidence type="ECO:0000256" key="8">
    <source>
        <dbReference type="ARBA" id="ARBA00045103"/>
    </source>
</evidence>
<comment type="subcellular location">
    <subcellularLocation>
        <location evidence="10">Endoplasmic reticulum membrane</location>
        <topology evidence="10">Single-pass membrane protein</topology>
    </subcellularLocation>
</comment>
<dbReference type="EC" id="2.4.1.257" evidence="10"/>
<evidence type="ECO:0000256" key="1">
    <source>
        <dbReference type="ARBA" id="ARBA00004922"/>
    </source>
</evidence>
<dbReference type="Gene3D" id="3.40.50.2000">
    <property type="entry name" value="Glycogen Phosphorylase B"/>
    <property type="match status" value="2"/>
</dbReference>
<dbReference type="CDD" id="cd03805">
    <property type="entry name" value="GT4_ALG2-like"/>
    <property type="match status" value="1"/>
</dbReference>
<dbReference type="AlphaFoldDB" id="A0AA85KHL3"/>
<proteinExistence type="inferred from homology"/>
<dbReference type="GO" id="GO:0005789">
    <property type="term" value="C:endoplasmic reticulum membrane"/>
    <property type="evidence" value="ECO:0007669"/>
    <property type="project" value="UniProtKB-SubCell"/>
</dbReference>
<protein>
    <recommendedName>
        <fullName evidence="10">Alpha-1,3/1,6-mannosyltransferase ALG2</fullName>
        <ecNumber evidence="10">2.4.1.132</ecNumber>
        <ecNumber evidence="10">2.4.1.257</ecNumber>
    </recommendedName>
    <alternativeName>
        <fullName evidence="10">GDP-Man:Man(1)GlcNAc(2)-PP-Dol alpha-1,3-mannosyltransferase</fullName>
    </alternativeName>
</protein>
<dbReference type="SUPFAM" id="SSF53756">
    <property type="entry name" value="UDP-Glycosyltransferase/glycogen phosphorylase"/>
    <property type="match status" value="1"/>
</dbReference>
<dbReference type="InterPro" id="IPR028098">
    <property type="entry name" value="Glyco_trans_4-like_N"/>
</dbReference>
<evidence type="ECO:0000256" key="10">
    <source>
        <dbReference type="RuleBase" id="RU367136"/>
    </source>
</evidence>
<comment type="function">
    <text evidence="10">Mannosylates Man(2)GlcNAc(2)-dolichol diphosphate and Man(1)GlcNAc(2)-dolichol diphosphate to form Man(3)GlcNAc(2)-dolichol diphosphate.</text>
</comment>
<keyword evidence="5" id="KW-0256">Endoplasmic reticulum</keyword>
<evidence type="ECO:0000259" key="12">
    <source>
        <dbReference type="Pfam" id="PF13439"/>
    </source>
</evidence>
<accession>A0AA85KHL3</accession>
<dbReference type="WBParaSite" id="TREG1_90720.1">
    <property type="protein sequence ID" value="TREG1_90720.1"/>
    <property type="gene ID" value="TREG1_90720"/>
</dbReference>
<comment type="catalytic activity">
    <reaction evidence="8 10">
        <text>a beta-D-Man-(1-&gt;4)-beta-D-GlcNAc-(1-&gt;4)-alpha-D-GlcNAc-diphospho-di-trans,poly-cis-dolichol + GDP-alpha-D-mannose = an alpha-D-Man-(1-&gt;3)-beta-D-Man-(1-&gt;4)-beta-D-GlcNAc-(1-&gt;4)-alpha-D-GlcNAc-diphospho-di-trans,poly-cis-dolichol + GDP + H(+)</text>
        <dbReference type="Rhea" id="RHEA:29515"/>
        <dbReference type="Rhea" id="RHEA-COMP:19511"/>
        <dbReference type="Rhea" id="RHEA-COMP:19513"/>
        <dbReference type="ChEBI" id="CHEBI:15378"/>
        <dbReference type="ChEBI" id="CHEBI:57527"/>
        <dbReference type="ChEBI" id="CHEBI:58189"/>
        <dbReference type="ChEBI" id="CHEBI:58472"/>
        <dbReference type="ChEBI" id="CHEBI:132510"/>
        <dbReference type="EC" id="2.4.1.132"/>
    </reaction>
    <physiologicalReaction direction="left-to-right" evidence="8 10">
        <dbReference type="Rhea" id="RHEA:29516"/>
    </physiologicalReaction>
</comment>